<dbReference type="SUPFAM" id="SSF53850">
    <property type="entry name" value="Periplasmic binding protein-like II"/>
    <property type="match status" value="1"/>
</dbReference>
<organism evidence="1 2">
    <name type="scientific">Shewanella psychropiezotolerans</name>
    <dbReference type="NCBI Taxonomy" id="2593655"/>
    <lineage>
        <taxon>Bacteria</taxon>
        <taxon>Pseudomonadati</taxon>
        <taxon>Pseudomonadota</taxon>
        <taxon>Gammaproteobacteria</taxon>
        <taxon>Alteromonadales</taxon>
        <taxon>Shewanellaceae</taxon>
        <taxon>Shewanella</taxon>
    </lineage>
</organism>
<reference evidence="1 2" key="1">
    <citation type="submission" date="2019-07" db="EMBL/GenBank/DDBJ databases">
        <title>Shewanella sp. YLB-06 whole genomic sequence.</title>
        <authorList>
            <person name="Yu L."/>
        </authorList>
    </citation>
    <scope>NUCLEOTIDE SEQUENCE [LARGE SCALE GENOMIC DNA]</scope>
    <source>
        <strain evidence="1 2">YLB-06</strain>
    </source>
</reference>
<accession>A0ABX5WZ75</accession>
<proteinExistence type="predicted"/>
<gene>
    <name evidence="1" type="ORF">FM037_02370</name>
</gene>
<evidence type="ECO:0000313" key="2">
    <source>
        <dbReference type="Proteomes" id="UP000315947"/>
    </source>
</evidence>
<sequence length="301" mass="34407">MNQIMIKHQNDSQYITSFVSFLPKHTCQLLALLISIISLGSIERVYADSLVALDPLMESEPATMRICYEDKTHFPFTTKESISDSNTLGLRGTLADLIMTSAHTSSLPIQLVRLPWKRCIQHLAQGKTDAIFAAIWTQERETWGVFPKLNGNINLDQRLWRGRYRVFTHKHSNLKWSNGQFSGLKLGVAAPLGYIAHEKLSKLGTLPANNLTPSEGFILLAKGRLDGYVIETYIGKNMIKQLNLTDELTALKEDFMHVNWYMPVSHQWYRQHPELTLKFWQTLAEVREEQGDAIFNSYINP</sequence>
<evidence type="ECO:0000313" key="1">
    <source>
        <dbReference type="EMBL" id="QDO82296.1"/>
    </source>
</evidence>
<name>A0ABX5WZ75_9GAMM</name>
<keyword evidence="2" id="KW-1185">Reference proteome</keyword>
<dbReference type="Proteomes" id="UP000315947">
    <property type="component" value="Chromosome"/>
</dbReference>
<dbReference type="Gene3D" id="3.40.190.10">
    <property type="entry name" value="Periplasmic binding protein-like II"/>
    <property type="match status" value="2"/>
</dbReference>
<protein>
    <submittedName>
        <fullName evidence="1">Transporter substrate-binding domain-containing protein</fullName>
    </submittedName>
</protein>
<dbReference type="RefSeq" id="WP_144044687.1">
    <property type="nucleotide sequence ID" value="NZ_CP041614.1"/>
</dbReference>
<dbReference type="EMBL" id="CP041614">
    <property type="protein sequence ID" value="QDO82296.1"/>
    <property type="molecule type" value="Genomic_DNA"/>
</dbReference>